<dbReference type="InterPro" id="IPR002225">
    <property type="entry name" value="3Beta_OHSteriod_DH/Estase"/>
</dbReference>
<evidence type="ECO:0000259" key="9">
    <source>
        <dbReference type="PROSITE" id="PS50845"/>
    </source>
</evidence>
<evidence type="ECO:0000256" key="5">
    <source>
        <dbReference type="ARBA" id="ARBA00022989"/>
    </source>
</evidence>
<dbReference type="Gene3D" id="3.40.50.720">
    <property type="entry name" value="NAD(P)-binding Rossmann-like Domain"/>
    <property type="match status" value="2"/>
</dbReference>
<dbReference type="Pfam" id="PF02453">
    <property type="entry name" value="Reticulon"/>
    <property type="match status" value="1"/>
</dbReference>
<evidence type="ECO:0000256" key="3">
    <source>
        <dbReference type="ARBA" id="ARBA00022824"/>
    </source>
</evidence>
<evidence type="ECO:0000256" key="1">
    <source>
        <dbReference type="ARBA" id="ARBA00004477"/>
    </source>
</evidence>
<dbReference type="AlphaFoldDB" id="A0AA86RXA8"/>
<dbReference type="PROSITE" id="PS50845">
    <property type="entry name" value="RETICULON"/>
    <property type="match status" value="1"/>
</dbReference>
<comment type="subcellular location">
    <subcellularLocation>
        <location evidence="1 8">Endoplasmic reticulum membrane</location>
        <topology evidence="1 8">Multi-pass membrane protein</topology>
    </subcellularLocation>
</comment>
<keyword evidence="6" id="KW-0560">Oxidoreductase</keyword>
<dbReference type="Pfam" id="PF01073">
    <property type="entry name" value="3Beta_HSD"/>
    <property type="match status" value="2"/>
</dbReference>
<protein>
    <recommendedName>
        <fullName evidence="8">Reticulon-like protein</fullName>
    </recommendedName>
</protein>
<evidence type="ECO:0000256" key="7">
    <source>
        <dbReference type="ARBA" id="ARBA00023136"/>
    </source>
</evidence>
<dbReference type="PANTHER" id="PTHR10366">
    <property type="entry name" value="NAD DEPENDENT EPIMERASE/DEHYDRATASE"/>
    <property type="match status" value="1"/>
</dbReference>
<sequence>MAKDDPFAHLNPKTCVVLGGRGFLGKSLVLRLLKLDNWIVRIADSAQSPQLLYTESFLAQALSSARASYFHVDLTDMRSIVKGPQSFLLRHVFILCITLESASFSSNFFQLRKLIAPLNAFCAVLEGSSVVFYMDIAGVDVNDFYTSYMLIVQGAKNVISACRECRVKRLIYNSSADVVFDGLHDIRDGDESLAYPWKTEDMLSDLKAQAEALILSVNDIDGLLTCSLRPSNVFGPGDTESVPYFLKLARYGFAKFIIGTGDNLSDFTFSENVTHAHICAEEALNFQTVSVAGKAFFITNDEPIHFWEFLSLLLEGLGYESSSVGIFALLKIPCLSCRPYIKLPAKLAQYILSVLKWSHEKLGPRYFSYPLLLHFFHLALYTQTFNCMAAHKHIGYSPIVSLEEGITLTIESFSHLSKDSCLSRSCSSTVRSKADKLLGGGKVAGILLWRDEKKSFTCFIVLVLLFYWFFLSGRTFISSAAKLLLLAKLLFYGHGFLPSKFFGFNIQRIPVSYFEISDAVVKDSVTTIVYLWNKGFQIIRRLAHGDDWSAFFKIAVFLYLLKMVLSKLLTKLIGIGLVFAFMAFFVYEQFESEIDGVVDTLFRSVKELMIHLMRISPVFISRLLHYHDNLQQYEGPRKIKDMR</sequence>
<gene>
    <name evidence="10" type="ORF">AYBTSS11_LOCUS6303</name>
</gene>
<dbReference type="GO" id="GO:0006694">
    <property type="term" value="P:steroid biosynthetic process"/>
    <property type="evidence" value="ECO:0007669"/>
    <property type="project" value="InterPro"/>
</dbReference>
<keyword evidence="4" id="KW-0521">NADP</keyword>
<dbReference type="Gramene" id="rna-AYBTSS11_LOCUS6303">
    <property type="protein sequence ID" value="CAJ1933352.1"/>
    <property type="gene ID" value="gene-AYBTSS11_LOCUS6303"/>
</dbReference>
<proteinExistence type="predicted"/>
<dbReference type="GO" id="GO:0016616">
    <property type="term" value="F:oxidoreductase activity, acting on the CH-OH group of donors, NAD or NADP as acceptor"/>
    <property type="evidence" value="ECO:0007669"/>
    <property type="project" value="InterPro"/>
</dbReference>
<keyword evidence="5 8" id="KW-1133">Transmembrane helix</keyword>
<dbReference type="PANTHER" id="PTHR10366:SF639">
    <property type="entry name" value="3BETA-HYDROXYSTEROID-DEHYDROGENASE_DECARBOXYLASE ISOFORM 3"/>
    <property type="match status" value="1"/>
</dbReference>
<organism evidence="10 11">
    <name type="scientific">Sphenostylis stenocarpa</name>
    <dbReference type="NCBI Taxonomy" id="92480"/>
    <lineage>
        <taxon>Eukaryota</taxon>
        <taxon>Viridiplantae</taxon>
        <taxon>Streptophyta</taxon>
        <taxon>Embryophyta</taxon>
        <taxon>Tracheophyta</taxon>
        <taxon>Spermatophyta</taxon>
        <taxon>Magnoliopsida</taxon>
        <taxon>eudicotyledons</taxon>
        <taxon>Gunneridae</taxon>
        <taxon>Pentapetalae</taxon>
        <taxon>rosids</taxon>
        <taxon>fabids</taxon>
        <taxon>Fabales</taxon>
        <taxon>Fabaceae</taxon>
        <taxon>Papilionoideae</taxon>
        <taxon>50 kb inversion clade</taxon>
        <taxon>NPAAA clade</taxon>
        <taxon>indigoferoid/millettioid clade</taxon>
        <taxon>Phaseoleae</taxon>
        <taxon>Sphenostylis</taxon>
    </lineage>
</organism>
<keyword evidence="11" id="KW-1185">Reference proteome</keyword>
<evidence type="ECO:0000313" key="10">
    <source>
        <dbReference type="EMBL" id="CAJ1933352.1"/>
    </source>
</evidence>
<evidence type="ECO:0000256" key="4">
    <source>
        <dbReference type="ARBA" id="ARBA00022857"/>
    </source>
</evidence>
<name>A0AA86RXA8_9FABA</name>
<feature type="transmembrane region" description="Helical" evidence="8">
    <location>
        <begin position="456"/>
        <end position="477"/>
    </location>
</feature>
<evidence type="ECO:0000256" key="6">
    <source>
        <dbReference type="ARBA" id="ARBA00023002"/>
    </source>
</evidence>
<dbReference type="SUPFAM" id="SSF51735">
    <property type="entry name" value="NAD(P)-binding Rossmann-fold domains"/>
    <property type="match status" value="1"/>
</dbReference>
<evidence type="ECO:0000256" key="8">
    <source>
        <dbReference type="RuleBase" id="RU363132"/>
    </source>
</evidence>
<reference evidence="10" key="1">
    <citation type="submission" date="2023-10" db="EMBL/GenBank/DDBJ databases">
        <authorList>
            <person name="Domelevo Entfellner J.-B."/>
        </authorList>
    </citation>
    <scope>NUCLEOTIDE SEQUENCE</scope>
</reference>
<dbReference type="InterPro" id="IPR050425">
    <property type="entry name" value="NAD(P)_dehydrat-like"/>
</dbReference>
<feature type="transmembrane region" description="Helical" evidence="8">
    <location>
        <begin position="568"/>
        <end position="587"/>
    </location>
</feature>
<dbReference type="EMBL" id="OY731399">
    <property type="protein sequence ID" value="CAJ1933352.1"/>
    <property type="molecule type" value="Genomic_DNA"/>
</dbReference>
<evidence type="ECO:0000313" key="11">
    <source>
        <dbReference type="Proteomes" id="UP001189624"/>
    </source>
</evidence>
<dbReference type="InterPro" id="IPR036291">
    <property type="entry name" value="NAD(P)-bd_dom_sf"/>
</dbReference>
<keyword evidence="2 8" id="KW-0812">Transmembrane</keyword>
<dbReference type="InterPro" id="IPR003388">
    <property type="entry name" value="Reticulon"/>
</dbReference>
<dbReference type="GO" id="GO:0005789">
    <property type="term" value="C:endoplasmic reticulum membrane"/>
    <property type="evidence" value="ECO:0007669"/>
    <property type="project" value="UniProtKB-SubCell"/>
</dbReference>
<accession>A0AA86RXA8</accession>
<keyword evidence="7 8" id="KW-0472">Membrane</keyword>
<evidence type="ECO:0000256" key="2">
    <source>
        <dbReference type="ARBA" id="ARBA00022692"/>
    </source>
</evidence>
<feature type="domain" description="Reticulon" evidence="9">
    <location>
        <begin position="443"/>
        <end position="640"/>
    </location>
</feature>
<dbReference type="Proteomes" id="UP001189624">
    <property type="component" value="Chromosome 2"/>
</dbReference>
<keyword evidence="3 8" id="KW-0256">Endoplasmic reticulum</keyword>